<organism evidence="11 12">
    <name type="scientific">Hymenobacter setariae</name>
    <dbReference type="NCBI Taxonomy" id="2594794"/>
    <lineage>
        <taxon>Bacteria</taxon>
        <taxon>Pseudomonadati</taxon>
        <taxon>Bacteroidota</taxon>
        <taxon>Cytophagia</taxon>
        <taxon>Cytophagales</taxon>
        <taxon>Hymenobacteraceae</taxon>
        <taxon>Hymenobacter</taxon>
    </lineage>
</organism>
<feature type="binding site" description="axial binding residue" evidence="9">
    <location>
        <position position="292"/>
    </location>
    <ligand>
        <name>heme c</name>
        <dbReference type="ChEBI" id="CHEBI:61717"/>
        <label>2</label>
    </ligand>
    <ligandPart>
        <name>Fe</name>
        <dbReference type="ChEBI" id="CHEBI:18248"/>
    </ligandPart>
</feature>
<proteinExistence type="predicted"/>
<dbReference type="SUPFAM" id="SSF46626">
    <property type="entry name" value="Cytochrome c"/>
    <property type="match status" value="2"/>
</dbReference>
<feature type="domain" description="Cytochrome c" evidence="10">
    <location>
        <begin position="87"/>
        <end position="229"/>
    </location>
</feature>
<dbReference type="PROSITE" id="PS51007">
    <property type="entry name" value="CYTC"/>
    <property type="match status" value="1"/>
</dbReference>
<dbReference type="OrthoDB" id="3729649at2"/>
<evidence type="ECO:0000313" key="12">
    <source>
        <dbReference type="Proteomes" id="UP000317624"/>
    </source>
</evidence>
<keyword evidence="2 8" id="KW-0349">Heme</keyword>
<evidence type="ECO:0000256" key="5">
    <source>
        <dbReference type="ARBA" id="ARBA00022764"/>
    </source>
</evidence>
<dbReference type="Gene3D" id="1.10.760.10">
    <property type="entry name" value="Cytochrome c-like domain"/>
    <property type="match status" value="2"/>
</dbReference>
<feature type="binding site" description="axial binding residue" evidence="9">
    <location>
        <position position="113"/>
    </location>
    <ligand>
        <name>heme c</name>
        <dbReference type="ChEBI" id="CHEBI:61717"/>
        <label>1</label>
    </ligand>
    <ligandPart>
        <name>Fe</name>
        <dbReference type="ChEBI" id="CHEBI:18248"/>
    </ligandPart>
</feature>
<feature type="binding site" description="covalent" evidence="8">
    <location>
        <position position="291"/>
    </location>
    <ligand>
        <name>heme c</name>
        <dbReference type="ChEBI" id="CHEBI:61717"/>
        <label>2</label>
    </ligand>
</feature>
<dbReference type="AlphaFoldDB" id="A0A558BKK4"/>
<comment type="cofactor">
    <cofactor evidence="8">
        <name>heme</name>
        <dbReference type="ChEBI" id="CHEBI:30413"/>
    </cofactor>
    <text evidence="8">Binds 2 heme groups.</text>
</comment>
<keyword evidence="4" id="KW-0732">Signal</keyword>
<dbReference type="GO" id="GO:0004130">
    <property type="term" value="F:cytochrome-c peroxidase activity"/>
    <property type="evidence" value="ECO:0007669"/>
    <property type="project" value="TreeGrafter"/>
</dbReference>
<evidence type="ECO:0000256" key="2">
    <source>
        <dbReference type="ARBA" id="ARBA00022617"/>
    </source>
</evidence>
<evidence type="ECO:0000256" key="4">
    <source>
        <dbReference type="ARBA" id="ARBA00022729"/>
    </source>
</evidence>
<evidence type="ECO:0000256" key="8">
    <source>
        <dbReference type="PIRSR" id="PIRSR000294-1"/>
    </source>
</evidence>
<comment type="caution">
    <text evidence="11">The sequence shown here is derived from an EMBL/GenBank/DDBJ whole genome shotgun (WGS) entry which is preliminary data.</text>
</comment>
<keyword evidence="11" id="KW-0575">Peroxidase</keyword>
<feature type="binding site" description="covalent" evidence="8">
    <location>
        <position position="112"/>
    </location>
    <ligand>
        <name>heme c</name>
        <dbReference type="ChEBI" id="CHEBI:61717"/>
        <label>1</label>
    </ligand>
</feature>
<gene>
    <name evidence="11" type="ORF">FNT36_24680</name>
</gene>
<dbReference type="InterPro" id="IPR004852">
    <property type="entry name" value="Di-haem_cyt_c_peroxidsae"/>
</dbReference>
<dbReference type="EMBL" id="VMRJ01000008">
    <property type="protein sequence ID" value="TVT37061.1"/>
    <property type="molecule type" value="Genomic_DNA"/>
</dbReference>
<dbReference type="InterPro" id="IPR051395">
    <property type="entry name" value="Cytochrome_c_Peroxidase/MauG"/>
</dbReference>
<dbReference type="Pfam" id="PF03150">
    <property type="entry name" value="CCP_MauG"/>
    <property type="match status" value="1"/>
</dbReference>
<evidence type="ECO:0000256" key="1">
    <source>
        <dbReference type="ARBA" id="ARBA00004418"/>
    </source>
</evidence>
<name>A0A558BKK4_9BACT</name>
<feature type="binding site" description="covalent" evidence="8">
    <location>
        <position position="288"/>
    </location>
    <ligand>
        <name>heme c</name>
        <dbReference type="ChEBI" id="CHEBI:61717"/>
        <label>2</label>
    </ligand>
</feature>
<dbReference type="GO" id="GO:0042597">
    <property type="term" value="C:periplasmic space"/>
    <property type="evidence" value="ECO:0007669"/>
    <property type="project" value="UniProtKB-SubCell"/>
</dbReference>
<keyword evidence="7 9" id="KW-0408">Iron</keyword>
<protein>
    <submittedName>
        <fullName evidence="11">Cytochrome-c peroxidase</fullName>
    </submittedName>
</protein>
<keyword evidence="12" id="KW-1185">Reference proteome</keyword>
<evidence type="ECO:0000256" key="9">
    <source>
        <dbReference type="PIRSR" id="PIRSR000294-2"/>
    </source>
</evidence>
<dbReference type="GO" id="GO:0020037">
    <property type="term" value="F:heme binding"/>
    <property type="evidence" value="ECO:0007669"/>
    <property type="project" value="InterPro"/>
</dbReference>
<dbReference type="PIRSF" id="PIRSF000294">
    <property type="entry name" value="Cytochrome-c_peroxidase"/>
    <property type="match status" value="1"/>
</dbReference>
<dbReference type="PANTHER" id="PTHR30600">
    <property type="entry name" value="CYTOCHROME C PEROXIDASE-RELATED"/>
    <property type="match status" value="1"/>
</dbReference>
<dbReference type="Proteomes" id="UP000317624">
    <property type="component" value="Unassembled WGS sequence"/>
</dbReference>
<evidence type="ECO:0000259" key="10">
    <source>
        <dbReference type="PROSITE" id="PS51007"/>
    </source>
</evidence>
<keyword evidence="6" id="KW-0560">Oxidoreductase</keyword>
<dbReference type="InterPro" id="IPR009056">
    <property type="entry name" value="Cyt_c-like_dom"/>
</dbReference>
<evidence type="ECO:0000256" key="7">
    <source>
        <dbReference type="ARBA" id="ARBA00023004"/>
    </source>
</evidence>
<comment type="subcellular location">
    <subcellularLocation>
        <location evidence="1">Periplasm</location>
    </subcellularLocation>
</comment>
<keyword evidence="5" id="KW-0574">Periplasm</keyword>
<comment type="PTM">
    <text evidence="8">Binds 2 heme groups per subunit.</text>
</comment>
<dbReference type="InterPro" id="IPR036909">
    <property type="entry name" value="Cyt_c-like_dom_sf"/>
</dbReference>
<keyword evidence="3 9" id="KW-0479">Metal-binding</keyword>
<evidence type="ECO:0000256" key="6">
    <source>
        <dbReference type="ARBA" id="ARBA00023002"/>
    </source>
</evidence>
<sequence length="417" mass="43746">MRAKCKNRKKSARRRGCEPAGHLPVSPDFYPLLMAASTRTHLLSLAASAGLLLAAMACQQQNATPANNLAALPLAASAPTDNLPSAAKVDLGRALFWDPVLSGGRDVSCASCHHPATAYADALDLAIGANGQGLGAARHFRSPNTIPFGQRNTSTVLNAAFNGLTASGSADPSQAPMFWDSRAQSLEAQAAQPLAKLEKMRGHQYAELAAPDSVVARLRAIPAYVARFQVAFGGTVPVTATTGSQALACFRRTLVDTDSPFDQYERGNTAALTQQQVQGLQAFLQSGCGNCHGGPMLSDYQLHVMGVANNAKNAASGAGANGTYAFRTPSLRNVALTAPYMHSGTLATLGDVLDFYDNDRNTANPHVSTRQRDAQFPGRVVNKQAIITFLSSLTANSFDKTVPATVPSGLAVGGNIR</sequence>
<dbReference type="GO" id="GO:0009055">
    <property type="term" value="F:electron transfer activity"/>
    <property type="evidence" value="ECO:0007669"/>
    <property type="project" value="InterPro"/>
</dbReference>
<evidence type="ECO:0000256" key="3">
    <source>
        <dbReference type="ARBA" id="ARBA00022723"/>
    </source>
</evidence>
<dbReference type="InterPro" id="IPR026259">
    <property type="entry name" value="MauG/Cytc_peroxidase"/>
</dbReference>
<evidence type="ECO:0000313" key="11">
    <source>
        <dbReference type="EMBL" id="TVT37061.1"/>
    </source>
</evidence>
<feature type="binding site" description="covalent" evidence="8">
    <location>
        <position position="109"/>
    </location>
    <ligand>
        <name>heme c</name>
        <dbReference type="ChEBI" id="CHEBI:61717"/>
        <label>1</label>
    </ligand>
</feature>
<reference evidence="11 12" key="1">
    <citation type="submission" date="2019-07" db="EMBL/GenBank/DDBJ databases">
        <title>Hymenobacter sp. straun FUR1 Genome sequencing and assembly.</title>
        <authorList>
            <person name="Chhetri G."/>
        </authorList>
    </citation>
    <scope>NUCLEOTIDE SEQUENCE [LARGE SCALE GENOMIC DNA]</scope>
    <source>
        <strain evidence="11 12">Fur1</strain>
    </source>
</reference>
<accession>A0A558BKK4</accession>
<dbReference type="GO" id="GO:0046872">
    <property type="term" value="F:metal ion binding"/>
    <property type="evidence" value="ECO:0007669"/>
    <property type="project" value="UniProtKB-KW"/>
</dbReference>